<evidence type="ECO:0000313" key="2">
    <source>
        <dbReference type="Proteomes" id="UP000231358"/>
    </source>
</evidence>
<dbReference type="Proteomes" id="UP000231358">
    <property type="component" value="Unassembled WGS sequence"/>
</dbReference>
<comment type="caution">
    <text evidence="1">The sequence shown here is derived from an EMBL/GenBank/DDBJ whole genome shotgun (WGS) entry which is preliminary data.</text>
</comment>
<name>A0A2G7FKD2_9EURO</name>
<evidence type="ECO:0000313" key="1">
    <source>
        <dbReference type="EMBL" id="PIG80989.1"/>
    </source>
</evidence>
<protein>
    <submittedName>
        <fullName evidence="1">Isoflavone reductase family protein</fullName>
    </submittedName>
</protein>
<feature type="non-terminal residue" evidence="1">
    <location>
        <position position="40"/>
    </location>
</feature>
<reference evidence="1 2" key="1">
    <citation type="submission" date="2017-05" db="EMBL/GenBank/DDBJ databases">
        <title>Genome sequence for an aflatoxigenic pathogen of Argentinian peanut, Aspergillus arachidicola.</title>
        <authorList>
            <person name="Moore G."/>
            <person name="Beltz S.B."/>
            <person name="Mack B.M."/>
        </authorList>
    </citation>
    <scope>NUCLEOTIDE SEQUENCE [LARGE SCALE GENOMIC DNA]</scope>
    <source>
        <strain evidence="1 2">CBS 117610</strain>
    </source>
</reference>
<sequence length="40" mass="4835">MYIPSEFGVDHYIHDFPHLEWDAKKRHDELAREILDPSVK</sequence>
<keyword evidence="2" id="KW-1185">Reference proteome</keyword>
<proteinExistence type="predicted"/>
<accession>A0A2G7FKD2</accession>
<dbReference type="STRING" id="656916.A0A2G7FKD2"/>
<gene>
    <name evidence="1" type="ORF">AARAC_011826</name>
</gene>
<organism evidence="1 2">
    <name type="scientific">Aspergillus arachidicola</name>
    <dbReference type="NCBI Taxonomy" id="656916"/>
    <lineage>
        <taxon>Eukaryota</taxon>
        <taxon>Fungi</taxon>
        <taxon>Dikarya</taxon>
        <taxon>Ascomycota</taxon>
        <taxon>Pezizomycotina</taxon>
        <taxon>Eurotiomycetes</taxon>
        <taxon>Eurotiomycetidae</taxon>
        <taxon>Eurotiales</taxon>
        <taxon>Aspergillaceae</taxon>
        <taxon>Aspergillus</taxon>
        <taxon>Aspergillus subgen. Circumdati</taxon>
    </lineage>
</organism>
<dbReference type="EMBL" id="NEXV01000585">
    <property type="protein sequence ID" value="PIG80989.1"/>
    <property type="molecule type" value="Genomic_DNA"/>
</dbReference>
<dbReference type="AlphaFoldDB" id="A0A2G7FKD2"/>